<feature type="compositionally biased region" description="Pro residues" evidence="3">
    <location>
        <begin position="360"/>
        <end position="411"/>
    </location>
</feature>
<dbReference type="OrthoDB" id="5962556at2759"/>
<evidence type="ECO:0000313" key="7">
    <source>
        <dbReference type="EnsemblMetazoa" id="CLYHEMP021903.2"/>
    </source>
</evidence>
<dbReference type="PROSITE" id="PS01180">
    <property type="entry name" value="CUB"/>
    <property type="match status" value="1"/>
</dbReference>
<dbReference type="PROSITE" id="PS51257">
    <property type="entry name" value="PROKAR_LIPOPROTEIN"/>
    <property type="match status" value="1"/>
</dbReference>
<evidence type="ECO:0000313" key="8">
    <source>
        <dbReference type="Proteomes" id="UP000594262"/>
    </source>
</evidence>
<dbReference type="InterPro" id="IPR035914">
    <property type="entry name" value="Sperma_CUB_dom_sf"/>
</dbReference>
<dbReference type="Pfam" id="PF00431">
    <property type="entry name" value="CUB"/>
    <property type="match status" value="1"/>
</dbReference>
<sequence length="421" mass="46059">MLKEVLTILLVSVHSASSTSCQEKVYGGVSGTIHGGDHAPFPPNDFCTNQVIRVVFGRTMAVKLNFESFDIAGDMPYCISGNMKIVAGCSQYDTEIAEFCSGNMRSSLPHDVYAYTSCLTITLNFKNGNLGNRGGFRAYYSEYSAGGLDSCRYTGTGPPLTSYTGVIATPDWPASSLLDTCNWELSGGSDDGYLIHIMDLRDTSARYCWKGENQKILLRVFFSSDEKEHIAGSYYCNRNTRVEYYKPRIQLEYQKNSNWNNRGFVVGWVVFRDPFHVSSGSSVGGTIAYVIVVIFVVVFATVIAAIRRRRGYIFSQGRPVVMTPTGVTAPPTTGPPAVVTYSNTTTPGDETKNYPTQQFVPPPSGAQPPSQYPPPAQYPPPIAQDPPTAQYPPPQGGYPPPPQGAYPPPPSYEVTQNQNSM</sequence>
<organism evidence="7 8">
    <name type="scientific">Clytia hemisphaerica</name>
    <dbReference type="NCBI Taxonomy" id="252671"/>
    <lineage>
        <taxon>Eukaryota</taxon>
        <taxon>Metazoa</taxon>
        <taxon>Cnidaria</taxon>
        <taxon>Hydrozoa</taxon>
        <taxon>Hydroidolina</taxon>
        <taxon>Leptothecata</taxon>
        <taxon>Obeliida</taxon>
        <taxon>Clytiidae</taxon>
        <taxon>Clytia</taxon>
    </lineage>
</organism>
<feature type="compositionally biased region" description="Low complexity" evidence="3">
    <location>
        <begin position="324"/>
        <end position="340"/>
    </location>
</feature>
<evidence type="ECO:0000259" key="6">
    <source>
        <dbReference type="PROSITE" id="PS01180"/>
    </source>
</evidence>
<feature type="compositionally biased region" description="Polar residues" evidence="3">
    <location>
        <begin position="341"/>
        <end position="359"/>
    </location>
</feature>
<feature type="signal peptide" evidence="5">
    <location>
        <begin position="1"/>
        <end position="18"/>
    </location>
</feature>
<accession>A0A7M5XET8</accession>
<evidence type="ECO:0000256" key="2">
    <source>
        <dbReference type="PROSITE-ProRule" id="PRU00059"/>
    </source>
</evidence>
<evidence type="ECO:0000256" key="5">
    <source>
        <dbReference type="SAM" id="SignalP"/>
    </source>
</evidence>
<evidence type="ECO:0000256" key="1">
    <source>
        <dbReference type="ARBA" id="ARBA00023157"/>
    </source>
</evidence>
<evidence type="ECO:0000256" key="3">
    <source>
        <dbReference type="SAM" id="MobiDB-lite"/>
    </source>
</evidence>
<dbReference type="SUPFAM" id="SSF49854">
    <property type="entry name" value="Spermadhesin, CUB domain"/>
    <property type="match status" value="2"/>
</dbReference>
<dbReference type="Gene3D" id="2.60.120.290">
    <property type="entry name" value="Spermadhesin, CUB domain"/>
    <property type="match status" value="1"/>
</dbReference>
<dbReference type="AlphaFoldDB" id="A0A7M5XET8"/>
<keyword evidence="5" id="KW-0732">Signal</keyword>
<evidence type="ECO:0000256" key="4">
    <source>
        <dbReference type="SAM" id="Phobius"/>
    </source>
</evidence>
<keyword evidence="8" id="KW-1185">Reference proteome</keyword>
<feature type="chain" id="PRO_5029670749" description="CUB domain-containing protein" evidence="5">
    <location>
        <begin position="19"/>
        <end position="421"/>
    </location>
</feature>
<keyword evidence="4" id="KW-1133">Transmembrane helix</keyword>
<dbReference type="InterPro" id="IPR000859">
    <property type="entry name" value="CUB_dom"/>
</dbReference>
<dbReference type="Proteomes" id="UP000594262">
    <property type="component" value="Unplaced"/>
</dbReference>
<comment type="caution">
    <text evidence="2">Lacks conserved residue(s) required for the propagation of feature annotation.</text>
</comment>
<keyword evidence="1" id="KW-1015">Disulfide bond</keyword>
<feature type="domain" description="CUB" evidence="6">
    <location>
        <begin position="21"/>
        <end position="143"/>
    </location>
</feature>
<protein>
    <recommendedName>
        <fullName evidence="6">CUB domain-containing protein</fullName>
    </recommendedName>
</protein>
<proteinExistence type="predicted"/>
<reference evidence="7" key="1">
    <citation type="submission" date="2021-01" db="UniProtKB">
        <authorList>
            <consortium name="EnsemblMetazoa"/>
        </authorList>
    </citation>
    <scope>IDENTIFICATION</scope>
</reference>
<dbReference type="EnsemblMetazoa" id="CLYHEMT021903.2">
    <property type="protein sequence ID" value="CLYHEMP021903.2"/>
    <property type="gene ID" value="CLYHEMG021903"/>
</dbReference>
<name>A0A7M5XET8_9CNID</name>
<feature type="transmembrane region" description="Helical" evidence="4">
    <location>
        <begin position="287"/>
        <end position="306"/>
    </location>
</feature>
<feature type="region of interest" description="Disordered" evidence="3">
    <location>
        <begin position="324"/>
        <end position="421"/>
    </location>
</feature>
<keyword evidence="4" id="KW-0812">Transmembrane</keyword>
<keyword evidence="4" id="KW-0472">Membrane</keyword>